<organism evidence="6 7">
    <name type="scientific">Paralvinella palmiformis</name>
    <dbReference type="NCBI Taxonomy" id="53620"/>
    <lineage>
        <taxon>Eukaryota</taxon>
        <taxon>Metazoa</taxon>
        <taxon>Spiralia</taxon>
        <taxon>Lophotrochozoa</taxon>
        <taxon>Annelida</taxon>
        <taxon>Polychaeta</taxon>
        <taxon>Sedentaria</taxon>
        <taxon>Canalipalpata</taxon>
        <taxon>Terebellida</taxon>
        <taxon>Terebelliformia</taxon>
        <taxon>Alvinellidae</taxon>
        <taxon>Paralvinella</taxon>
    </lineage>
</organism>
<evidence type="ECO:0000259" key="5">
    <source>
        <dbReference type="PROSITE" id="PS50039"/>
    </source>
</evidence>
<evidence type="ECO:0000256" key="3">
    <source>
        <dbReference type="PROSITE-ProRule" id="PRU00089"/>
    </source>
</evidence>
<dbReference type="GO" id="GO:0000978">
    <property type="term" value="F:RNA polymerase II cis-regulatory region sequence-specific DNA binding"/>
    <property type="evidence" value="ECO:0007669"/>
    <property type="project" value="TreeGrafter"/>
</dbReference>
<dbReference type="InterPro" id="IPR047519">
    <property type="entry name" value="FH_FOXQ2-like"/>
</dbReference>
<dbReference type="Pfam" id="PF00250">
    <property type="entry name" value="Forkhead"/>
    <property type="match status" value="1"/>
</dbReference>
<accession>A0AAD9NDN7</accession>
<dbReference type="InterPro" id="IPR036388">
    <property type="entry name" value="WH-like_DNA-bd_sf"/>
</dbReference>
<dbReference type="SMART" id="SM00339">
    <property type="entry name" value="FH"/>
    <property type="match status" value="1"/>
</dbReference>
<dbReference type="GO" id="GO:0000981">
    <property type="term" value="F:DNA-binding transcription factor activity, RNA polymerase II-specific"/>
    <property type="evidence" value="ECO:0007669"/>
    <property type="project" value="TreeGrafter"/>
</dbReference>
<dbReference type="GO" id="GO:0005634">
    <property type="term" value="C:nucleus"/>
    <property type="evidence" value="ECO:0007669"/>
    <property type="project" value="UniProtKB-SubCell"/>
</dbReference>
<evidence type="ECO:0000256" key="1">
    <source>
        <dbReference type="ARBA" id="ARBA00023125"/>
    </source>
</evidence>
<evidence type="ECO:0000313" key="7">
    <source>
        <dbReference type="Proteomes" id="UP001208570"/>
    </source>
</evidence>
<sequence>MWPTLKSDSWNVGQVDVDRSSPESVASTDSIGQSATAASGGEEIDSPPPTRNAAVPREPKPKLETDNTGNPDRASFDKPSLSYIALISSVIMSSPDSRMLLNDIYSAISGRYPYYALTEDKAWKNSIRHNLSLNECFIKSGRADNGKGNYWAIHPACVQDFKRGDFRRRQARRKSKRSTRMSDVTGHVTGYQSLPISYPYNVGYVAMNRMPTGCPTIPPRYQYGSSSPAAIVASTSSPFLTSAVGQLSPAMTSYAGYLHAHSSSGGPAPNINTAQLGSYSPTNQAGTVLSQLSQSQLVASQLGMSPQNYSSACSLYPSNSGFYPNTTLSKDNIQFR</sequence>
<dbReference type="GO" id="GO:0009653">
    <property type="term" value="P:anatomical structure morphogenesis"/>
    <property type="evidence" value="ECO:0007669"/>
    <property type="project" value="TreeGrafter"/>
</dbReference>
<gene>
    <name evidence="6" type="ORF">LSH36_63g05078</name>
</gene>
<feature type="compositionally biased region" description="Polar residues" evidence="4">
    <location>
        <begin position="22"/>
        <end position="37"/>
    </location>
</feature>
<dbReference type="PROSITE" id="PS50039">
    <property type="entry name" value="FORK_HEAD_3"/>
    <property type="match status" value="1"/>
</dbReference>
<dbReference type="CDD" id="cd20035">
    <property type="entry name" value="FH_FOXQ2-like"/>
    <property type="match status" value="1"/>
</dbReference>
<reference evidence="6" key="1">
    <citation type="journal article" date="2023" name="Mol. Biol. Evol.">
        <title>Third-Generation Sequencing Reveals the Adaptive Role of the Epigenome in Three Deep-Sea Polychaetes.</title>
        <authorList>
            <person name="Perez M."/>
            <person name="Aroh O."/>
            <person name="Sun Y."/>
            <person name="Lan Y."/>
            <person name="Juniper S.K."/>
            <person name="Young C.R."/>
            <person name="Angers B."/>
            <person name="Qian P.Y."/>
        </authorList>
    </citation>
    <scope>NUCLEOTIDE SEQUENCE</scope>
    <source>
        <strain evidence="6">P08H-3</strain>
    </source>
</reference>
<comment type="caution">
    <text evidence="6">The sequence shown here is derived from an EMBL/GenBank/DDBJ whole genome shotgun (WGS) entry which is preliminary data.</text>
</comment>
<dbReference type="InterPro" id="IPR030456">
    <property type="entry name" value="TF_fork_head_CS_2"/>
</dbReference>
<dbReference type="PRINTS" id="PR00053">
    <property type="entry name" value="FORKHEAD"/>
</dbReference>
<dbReference type="GO" id="GO:0030154">
    <property type="term" value="P:cell differentiation"/>
    <property type="evidence" value="ECO:0007669"/>
    <property type="project" value="TreeGrafter"/>
</dbReference>
<keyword evidence="7" id="KW-1185">Reference proteome</keyword>
<dbReference type="PANTHER" id="PTHR11829">
    <property type="entry name" value="FORKHEAD BOX PROTEIN"/>
    <property type="match status" value="1"/>
</dbReference>
<dbReference type="SUPFAM" id="SSF46785">
    <property type="entry name" value="Winged helix' DNA-binding domain"/>
    <property type="match status" value="1"/>
</dbReference>
<feature type="region of interest" description="Disordered" evidence="4">
    <location>
        <begin position="1"/>
        <end position="75"/>
    </location>
</feature>
<evidence type="ECO:0000256" key="2">
    <source>
        <dbReference type="ARBA" id="ARBA00023242"/>
    </source>
</evidence>
<dbReference type="InterPro" id="IPR036390">
    <property type="entry name" value="WH_DNA-bd_sf"/>
</dbReference>
<feature type="domain" description="Fork-head" evidence="5">
    <location>
        <begin position="78"/>
        <end position="171"/>
    </location>
</feature>
<keyword evidence="2 3" id="KW-0539">Nucleus</keyword>
<dbReference type="Proteomes" id="UP001208570">
    <property type="component" value="Unassembled WGS sequence"/>
</dbReference>
<feature type="compositionally biased region" description="Polar residues" evidence="4">
    <location>
        <begin position="1"/>
        <end position="12"/>
    </location>
</feature>
<proteinExistence type="predicted"/>
<dbReference type="EMBL" id="JAODUP010000063">
    <property type="protein sequence ID" value="KAK2164456.1"/>
    <property type="molecule type" value="Genomic_DNA"/>
</dbReference>
<comment type="subcellular location">
    <subcellularLocation>
        <location evidence="3">Nucleus</location>
    </subcellularLocation>
</comment>
<keyword evidence="1 3" id="KW-0238">DNA-binding</keyword>
<dbReference type="AlphaFoldDB" id="A0AAD9NDN7"/>
<dbReference type="PANTHER" id="PTHR11829:SF142">
    <property type="entry name" value="FORK-HEAD DOMAIN-CONTAINING PROTEIN"/>
    <property type="match status" value="1"/>
</dbReference>
<evidence type="ECO:0000313" key="6">
    <source>
        <dbReference type="EMBL" id="KAK2164456.1"/>
    </source>
</evidence>
<evidence type="ECO:0000256" key="4">
    <source>
        <dbReference type="SAM" id="MobiDB-lite"/>
    </source>
</evidence>
<dbReference type="InterPro" id="IPR001766">
    <property type="entry name" value="Fork_head_dom"/>
</dbReference>
<dbReference type="Gene3D" id="1.10.10.10">
    <property type="entry name" value="Winged helix-like DNA-binding domain superfamily/Winged helix DNA-binding domain"/>
    <property type="match status" value="1"/>
</dbReference>
<name>A0AAD9NDN7_9ANNE</name>
<dbReference type="PROSITE" id="PS00658">
    <property type="entry name" value="FORK_HEAD_2"/>
    <property type="match status" value="1"/>
</dbReference>
<feature type="DNA-binding region" description="Fork-head" evidence="3">
    <location>
        <begin position="78"/>
        <end position="171"/>
    </location>
</feature>
<protein>
    <recommendedName>
        <fullName evidence="5">Fork-head domain-containing protein</fullName>
    </recommendedName>
</protein>
<dbReference type="InterPro" id="IPR050211">
    <property type="entry name" value="FOX_domain-containing"/>
</dbReference>